<evidence type="ECO:0000256" key="1">
    <source>
        <dbReference type="ARBA" id="ARBA00004141"/>
    </source>
</evidence>
<dbReference type="VEuPathDB" id="FungiDB:CJI96_0004675"/>
<evidence type="ECO:0000256" key="2">
    <source>
        <dbReference type="ARBA" id="ARBA00008335"/>
    </source>
</evidence>
<feature type="transmembrane region" description="Helical" evidence="7">
    <location>
        <begin position="160"/>
        <end position="176"/>
    </location>
</feature>
<organism evidence="8 9">
    <name type="scientific">Candidozyma auris</name>
    <name type="common">Yeast</name>
    <name type="synonym">Candida auris</name>
    <dbReference type="NCBI Taxonomy" id="498019"/>
    <lineage>
        <taxon>Eukaryota</taxon>
        <taxon>Fungi</taxon>
        <taxon>Dikarya</taxon>
        <taxon>Ascomycota</taxon>
        <taxon>Saccharomycotina</taxon>
        <taxon>Pichiomycetes</taxon>
        <taxon>Metschnikowiaceae</taxon>
        <taxon>Candidozyma</taxon>
    </lineage>
</organism>
<keyword evidence="3 7" id="KW-0812">Transmembrane</keyword>
<dbReference type="GO" id="GO:0022857">
    <property type="term" value="F:transmembrane transporter activity"/>
    <property type="evidence" value="ECO:0007669"/>
    <property type="project" value="InterPro"/>
</dbReference>
<feature type="region of interest" description="Disordered" evidence="6">
    <location>
        <begin position="1"/>
        <end position="21"/>
    </location>
</feature>
<feature type="transmembrane region" description="Helical" evidence="7">
    <location>
        <begin position="128"/>
        <end position="148"/>
    </location>
</feature>
<feature type="region of interest" description="Disordered" evidence="6">
    <location>
        <begin position="617"/>
        <end position="637"/>
    </location>
</feature>
<evidence type="ECO:0000313" key="8">
    <source>
        <dbReference type="EMBL" id="KND99354.1"/>
    </source>
</evidence>
<feature type="transmembrane region" description="Helical" evidence="7">
    <location>
        <begin position="416"/>
        <end position="438"/>
    </location>
</feature>
<evidence type="ECO:0000256" key="3">
    <source>
        <dbReference type="ARBA" id="ARBA00022692"/>
    </source>
</evidence>
<gene>
    <name evidence="8" type="ORF">QG37_03901</name>
</gene>
<dbReference type="PANTHER" id="PTHR23501:SF58">
    <property type="entry name" value="LOW AFFINITY HEME TRANSPORTER STR3"/>
    <property type="match status" value="1"/>
</dbReference>
<dbReference type="Pfam" id="PF07690">
    <property type="entry name" value="MFS_1"/>
    <property type="match status" value="1"/>
</dbReference>
<feature type="transmembrane region" description="Helical" evidence="7">
    <location>
        <begin position="304"/>
        <end position="330"/>
    </location>
</feature>
<evidence type="ECO:0000256" key="6">
    <source>
        <dbReference type="SAM" id="MobiDB-lite"/>
    </source>
</evidence>
<feature type="transmembrane region" description="Helical" evidence="7">
    <location>
        <begin position="473"/>
        <end position="495"/>
    </location>
</feature>
<feature type="compositionally biased region" description="Polar residues" evidence="6">
    <location>
        <begin position="7"/>
        <end position="17"/>
    </location>
</feature>
<feature type="transmembrane region" description="Helical" evidence="7">
    <location>
        <begin position="583"/>
        <end position="602"/>
    </location>
</feature>
<accession>A0A0L0NZC3</accession>
<evidence type="ECO:0000313" key="9">
    <source>
        <dbReference type="Proteomes" id="UP000037122"/>
    </source>
</evidence>
<protein>
    <recommendedName>
        <fullName evidence="10">Major facilitator superfamily (MFS) profile domain-containing protein</fullName>
    </recommendedName>
</protein>
<dbReference type="EMBL" id="LGST01000025">
    <property type="protein sequence ID" value="KND99354.1"/>
    <property type="molecule type" value="Genomic_DNA"/>
</dbReference>
<feature type="transmembrane region" description="Helical" evidence="7">
    <location>
        <begin position="373"/>
        <end position="396"/>
    </location>
</feature>
<reference evidence="9" key="1">
    <citation type="journal article" date="2015" name="BMC Genomics">
        <title>Draft genome of a commonly misdiagnosed multidrug resistant pathogen Candida auris.</title>
        <authorList>
            <person name="Chatterjee S."/>
            <person name="Alampalli S.V."/>
            <person name="Nageshan R.K."/>
            <person name="Chettiar S.T."/>
            <person name="Joshi S."/>
            <person name="Tatu U.S."/>
        </authorList>
    </citation>
    <scope>NUCLEOTIDE SEQUENCE [LARGE SCALE GENOMIC DNA]</scope>
    <source>
        <strain evidence="9">6684</strain>
    </source>
</reference>
<feature type="transmembrane region" description="Helical" evidence="7">
    <location>
        <begin position="218"/>
        <end position="238"/>
    </location>
</feature>
<comment type="similarity">
    <text evidence="2">Belongs to the major facilitator superfamily.</text>
</comment>
<dbReference type="VEuPathDB" id="FungiDB:B9J08_004474"/>
<dbReference type="Gene3D" id="1.20.1250.20">
    <property type="entry name" value="MFS general substrate transporter like domains"/>
    <property type="match status" value="1"/>
</dbReference>
<dbReference type="AlphaFoldDB" id="A0A0L0NZC3"/>
<evidence type="ECO:0000256" key="4">
    <source>
        <dbReference type="ARBA" id="ARBA00022989"/>
    </source>
</evidence>
<dbReference type="VEuPathDB" id="FungiDB:QG37_03901"/>
<proteinExistence type="inferred from homology"/>
<dbReference type="GO" id="GO:0005886">
    <property type="term" value="C:plasma membrane"/>
    <property type="evidence" value="ECO:0007669"/>
    <property type="project" value="TreeGrafter"/>
</dbReference>
<dbReference type="SUPFAM" id="SSF103473">
    <property type="entry name" value="MFS general substrate transporter"/>
    <property type="match status" value="1"/>
</dbReference>
<comment type="caution">
    <text evidence="8">The sequence shown here is derived from an EMBL/GenBank/DDBJ whole genome shotgun (WGS) entry which is preliminary data.</text>
</comment>
<dbReference type="VEuPathDB" id="FungiDB:CJI97_004977"/>
<feature type="transmembrane region" description="Helical" evidence="7">
    <location>
        <begin position="182"/>
        <end position="206"/>
    </location>
</feature>
<dbReference type="InterPro" id="IPR036259">
    <property type="entry name" value="MFS_trans_sf"/>
</dbReference>
<feature type="transmembrane region" description="Helical" evidence="7">
    <location>
        <begin position="89"/>
        <end position="108"/>
    </location>
</feature>
<evidence type="ECO:0008006" key="10">
    <source>
        <dbReference type="Google" id="ProtNLM"/>
    </source>
</evidence>
<feature type="compositionally biased region" description="Basic and acidic residues" evidence="6">
    <location>
        <begin position="626"/>
        <end position="637"/>
    </location>
</feature>
<dbReference type="PANTHER" id="PTHR23501">
    <property type="entry name" value="MAJOR FACILITATOR SUPERFAMILY"/>
    <property type="match status" value="1"/>
</dbReference>
<feature type="transmembrane region" description="Helical" evidence="7">
    <location>
        <begin position="250"/>
        <end position="271"/>
    </location>
</feature>
<evidence type="ECO:0000256" key="7">
    <source>
        <dbReference type="SAM" id="Phobius"/>
    </source>
</evidence>
<dbReference type="Proteomes" id="UP000037122">
    <property type="component" value="Unassembled WGS sequence"/>
</dbReference>
<feature type="transmembrane region" description="Helical" evidence="7">
    <location>
        <begin position="507"/>
        <end position="530"/>
    </location>
</feature>
<dbReference type="VEuPathDB" id="FungiDB:CJJ07_004055"/>
<dbReference type="VEuPathDB" id="FungiDB:CJJ09_004478"/>
<evidence type="ECO:0000256" key="5">
    <source>
        <dbReference type="ARBA" id="ARBA00023136"/>
    </source>
</evidence>
<dbReference type="InterPro" id="IPR011701">
    <property type="entry name" value="MFS"/>
</dbReference>
<name>A0A0L0NZC3_CANAR</name>
<comment type="subcellular location">
    <subcellularLocation>
        <location evidence="1">Membrane</location>
        <topology evidence="1">Multi-pass membrane protein</topology>
    </subcellularLocation>
</comment>
<feature type="transmembrane region" description="Helical" evidence="7">
    <location>
        <begin position="342"/>
        <end position="361"/>
    </location>
</feature>
<keyword evidence="5 7" id="KW-0472">Membrane</keyword>
<keyword evidence="4 7" id="KW-1133">Transmembrane helix</keyword>
<sequence>MWREVTNESSGHSNQLNFKGHNSIDSSVERRFEDDEARRQIGLFPAEGTKEISNGEGSDDDSTINLIKDRGVHRVESLMGVLYSHKNGLHMRLILGLSILLCAWASSLDLQVTTSIKPWATSAFHEHSMGLGALAIADSIIGAVSRPVWAQIANIISRPFTYFLSIVFYVLGYIIVASSHTISAYIVGSAFSAMGSSGVGFLNRVIVADLTTLKWRGLATEALASPNIINIWYAGYIVKDLGPSNWRWGYGMFCIIMPVVLAPATIIMFHYERKAHKLLQEEELQKYKEEVGLTKNWKKLLWRLIVEVDLFGLIVLGFSFSLLLLPLSLYKNAENLWRNPSLIAMFIVGGILLFPLIVYEFKFASYPILPKRCFNRTLVSAIVIDFVFQVAGRIVALYDSSYALIVKDWDDQYWTYYNNTNTMAICVFGIITGICMRITRTYKSYQYTGIVLAMIGAGIMIEGRNTSTKTVTMVWSSILLGMGNGLSAPGTSVALQASIPHGDLAICISFLLLTSSIGASLSSAIATAIWQGKMENALRTHMPSTVSDQQVRKFFLNIVALRKYPFDSEVRKAGIKAYREVNFYFYPISIGLQVIRLVAVYFQRSFFLGDNHNGIEDKNGFPSSPEEGRSRNLLPEQREERNWRKSLSRLF</sequence>